<keyword evidence="2" id="KW-1185">Reference proteome</keyword>
<evidence type="ECO:0000313" key="2">
    <source>
        <dbReference type="Proteomes" id="UP001153334"/>
    </source>
</evidence>
<gene>
    <name evidence="1" type="ORF">ONZ43_g6303</name>
</gene>
<dbReference type="EMBL" id="JAPESX010002202">
    <property type="protein sequence ID" value="KAJ8108842.1"/>
    <property type="molecule type" value="Genomic_DNA"/>
</dbReference>
<organism evidence="1 2">
    <name type="scientific">Nemania bipapillata</name>
    <dbReference type="NCBI Taxonomy" id="110536"/>
    <lineage>
        <taxon>Eukaryota</taxon>
        <taxon>Fungi</taxon>
        <taxon>Dikarya</taxon>
        <taxon>Ascomycota</taxon>
        <taxon>Pezizomycotina</taxon>
        <taxon>Sordariomycetes</taxon>
        <taxon>Xylariomycetidae</taxon>
        <taxon>Xylariales</taxon>
        <taxon>Xylariaceae</taxon>
        <taxon>Nemania</taxon>
    </lineage>
</organism>
<sequence length="218" mass="23432">MSSTTANQEQSVPAKDVNQATAETVSENDASKTENGTGTGAPQEEPQQTGTGPKVLRSHFRGMPRQWEKNRRTQDEEYKQLPSVSIHAAQPLLEFLLLPLQLSNLGLCPPQLLLCDDVIIFSRGASPNLFIVLIVVHPVVFVHLPQGLGLLFHLRLVVGEGAPAVCVFGALRRDPLERAGQCVHAAELLGAPEQDLDVDVVLAAAPFTPPDLVVQGTA</sequence>
<protein>
    <submittedName>
        <fullName evidence="1">Uncharacterized protein</fullName>
    </submittedName>
</protein>
<proteinExistence type="predicted"/>
<dbReference type="Proteomes" id="UP001153334">
    <property type="component" value="Unassembled WGS sequence"/>
</dbReference>
<accession>A0ACC2I0H0</accession>
<evidence type="ECO:0000313" key="1">
    <source>
        <dbReference type="EMBL" id="KAJ8108842.1"/>
    </source>
</evidence>
<name>A0ACC2I0H0_9PEZI</name>
<reference evidence="1" key="1">
    <citation type="submission" date="2022-11" db="EMBL/GenBank/DDBJ databases">
        <title>Genome Sequence of Nemania bipapillata.</title>
        <authorList>
            <person name="Buettner E."/>
        </authorList>
    </citation>
    <scope>NUCLEOTIDE SEQUENCE</scope>
    <source>
        <strain evidence="1">CP14</strain>
    </source>
</reference>
<comment type="caution">
    <text evidence="1">The sequence shown here is derived from an EMBL/GenBank/DDBJ whole genome shotgun (WGS) entry which is preliminary data.</text>
</comment>